<reference evidence="1" key="1">
    <citation type="submission" date="2021-01" db="EMBL/GenBank/DDBJ databases">
        <authorList>
            <person name="Lovell J.T."/>
            <person name="Bentley N."/>
            <person name="Bhattarai G."/>
            <person name="Jenkins J.W."/>
            <person name="Sreedasyam A."/>
            <person name="Alarcon Y."/>
            <person name="Bock C."/>
            <person name="Boston L."/>
            <person name="Carlson J."/>
            <person name="Cervantes K."/>
            <person name="Clermont K."/>
            <person name="Krom N."/>
            <person name="Kubenka K."/>
            <person name="Mamidi S."/>
            <person name="Mattison C."/>
            <person name="Monteros M."/>
            <person name="Pisani C."/>
            <person name="Plott C."/>
            <person name="Rajasekar S."/>
            <person name="Rhein H.S."/>
            <person name="Rohla C."/>
            <person name="Song M."/>
            <person name="Hilaire R.S."/>
            <person name="Shu S."/>
            <person name="Wells L."/>
            <person name="Wang X."/>
            <person name="Webber J."/>
            <person name="Heerema R.J."/>
            <person name="Klein P."/>
            <person name="Conner P."/>
            <person name="Grauke L."/>
            <person name="Grimwood J."/>
            <person name="Schmutz J."/>
            <person name="Randall J.J."/>
        </authorList>
    </citation>
    <scope>NUCLEOTIDE SEQUENCE</scope>
    <source>
        <tissue evidence="1">Leaf</tissue>
    </source>
</reference>
<protein>
    <submittedName>
        <fullName evidence="1">Uncharacterized protein</fullName>
    </submittedName>
</protein>
<proteinExistence type="predicted"/>
<dbReference type="EMBL" id="CM031832">
    <property type="protein sequence ID" value="KAG6701601.1"/>
    <property type="molecule type" value="Genomic_DNA"/>
</dbReference>
<dbReference type="Proteomes" id="UP000811246">
    <property type="component" value="Chromosome 8"/>
</dbReference>
<evidence type="ECO:0000313" key="2">
    <source>
        <dbReference type="Proteomes" id="UP000811246"/>
    </source>
</evidence>
<accession>A0A922JB19</accession>
<gene>
    <name evidence="1" type="ORF">I3842_08G173000</name>
</gene>
<name>A0A922JB19_CARIL</name>
<organism evidence="1 2">
    <name type="scientific">Carya illinoinensis</name>
    <name type="common">Pecan</name>
    <dbReference type="NCBI Taxonomy" id="32201"/>
    <lineage>
        <taxon>Eukaryota</taxon>
        <taxon>Viridiplantae</taxon>
        <taxon>Streptophyta</taxon>
        <taxon>Embryophyta</taxon>
        <taxon>Tracheophyta</taxon>
        <taxon>Spermatophyta</taxon>
        <taxon>Magnoliopsida</taxon>
        <taxon>eudicotyledons</taxon>
        <taxon>Gunneridae</taxon>
        <taxon>Pentapetalae</taxon>
        <taxon>rosids</taxon>
        <taxon>fabids</taxon>
        <taxon>Fagales</taxon>
        <taxon>Juglandaceae</taxon>
        <taxon>Carya</taxon>
    </lineage>
</organism>
<dbReference type="AlphaFoldDB" id="A0A922JB19"/>
<sequence length="41" mass="4595">MLCSTQLCSLSKVCIIHLVKLPQGRQVPHMMHPSRKTSMSS</sequence>
<evidence type="ECO:0000313" key="1">
    <source>
        <dbReference type="EMBL" id="KAG6701601.1"/>
    </source>
</evidence>
<comment type="caution">
    <text evidence="1">The sequence shown here is derived from an EMBL/GenBank/DDBJ whole genome shotgun (WGS) entry which is preliminary data.</text>
</comment>